<dbReference type="Gene3D" id="2.40.50.140">
    <property type="entry name" value="Nucleic acid-binding proteins"/>
    <property type="match status" value="1"/>
</dbReference>
<keyword evidence="1" id="KW-0436">Ligase</keyword>
<dbReference type="PROSITE" id="PS50862">
    <property type="entry name" value="AA_TRNA_LIGASE_II"/>
    <property type="match status" value="1"/>
</dbReference>
<protein>
    <recommendedName>
        <fullName evidence="5">Lysyl-tRNA synthetase</fullName>
    </recommendedName>
</protein>
<keyword evidence="2" id="KW-0547">Nucleotide-binding</keyword>
<evidence type="ECO:0000256" key="5">
    <source>
        <dbReference type="ARBA" id="ARBA00030563"/>
    </source>
</evidence>
<dbReference type="GO" id="GO:0005524">
    <property type="term" value="F:ATP binding"/>
    <property type="evidence" value="ECO:0007669"/>
    <property type="project" value="UniProtKB-KW"/>
</dbReference>
<gene>
    <name evidence="7" type="ORF">NA57DRAFT_73948</name>
</gene>
<evidence type="ECO:0000259" key="6">
    <source>
        <dbReference type="PROSITE" id="PS50862"/>
    </source>
</evidence>
<evidence type="ECO:0000256" key="2">
    <source>
        <dbReference type="ARBA" id="ARBA00022741"/>
    </source>
</evidence>
<dbReference type="InterPro" id="IPR004364">
    <property type="entry name" value="Aa-tRNA-synt_II"/>
</dbReference>
<evidence type="ECO:0000313" key="7">
    <source>
        <dbReference type="EMBL" id="KAF2100338.1"/>
    </source>
</evidence>
<dbReference type="PANTHER" id="PTHR42918:SF5">
    <property type="entry name" value="LYSINE--TRNA LIGASE, MITOCHONDRIAL"/>
    <property type="match status" value="1"/>
</dbReference>
<dbReference type="GO" id="GO:0000049">
    <property type="term" value="F:tRNA binding"/>
    <property type="evidence" value="ECO:0007669"/>
    <property type="project" value="TreeGrafter"/>
</dbReference>
<dbReference type="OrthoDB" id="21243at2759"/>
<dbReference type="InterPro" id="IPR006195">
    <property type="entry name" value="aa-tRNA-synth_II"/>
</dbReference>
<sequence length="577" mass="65280">MTVRVPCFVGRHVFQDLIRAQRGYFRNFAVHARQAASKGAVAQARGSDYEDRVRSLQERGDLDRCYPSWPPSEARRRLISLHSLRQKFDRSLQANGIADETLQIHGRVVSRRMAGSKLVFYDIEDTGESPHPRIQIMCNYRSMADHVKDQDDFKATCQMLRPGDYIGVLGRPEKSSKGELRVLAQELPMLLSPCLHQLPDQITDEETVSRRSHLRMRMDPQFLRNVKLRSKVEEELAVLLKRRGMVQVRTPILASHASGAAAEPFETGSKALSGEKLALRIAPELFLKRLMVGGMTKIFEIGPAFRNEGIDALHNPEFTICEFYLEAARLDDLMRDTEKLFSELQDEIFSYLQRSGAETPHMPSLQGQYPELHFCATLEREIAKAINGYRLPDLMDPTAADELRALYGRLSFDLPSGPTLPRLLDDLCKRFIEPLCERPTWITHHPAVLSPLAKSFDSEGQRISARAELFVNGQELVNCYEEENSPFKQRSKFLQQLKFHEEAGGGEEMPIGASSRFKSGIDESYIEALEWGMPPTGGWGCGMDRLIMLFAGATNIRDVLPFGNLKNVAAMGKPWRT</sequence>
<dbReference type="Proteomes" id="UP000799772">
    <property type="component" value="Unassembled WGS sequence"/>
</dbReference>
<dbReference type="Gene3D" id="3.30.930.10">
    <property type="entry name" value="Bira Bifunctional Protein, Domain 2"/>
    <property type="match status" value="1"/>
</dbReference>
<keyword evidence="4" id="KW-0030">Aminoacyl-tRNA synthetase</keyword>
<evidence type="ECO:0000313" key="8">
    <source>
        <dbReference type="Proteomes" id="UP000799772"/>
    </source>
</evidence>
<dbReference type="AlphaFoldDB" id="A0A9P4IHZ4"/>
<dbReference type="InterPro" id="IPR004365">
    <property type="entry name" value="NA-bd_OB_tRNA"/>
</dbReference>
<evidence type="ECO:0000256" key="4">
    <source>
        <dbReference type="ARBA" id="ARBA00023146"/>
    </source>
</evidence>
<dbReference type="InterPro" id="IPR018149">
    <property type="entry name" value="Lys-tRNA-synth_II_C"/>
</dbReference>
<dbReference type="InterPro" id="IPR012340">
    <property type="entry name" value="NA-bd_OB-fold"/>
</dbReference>
<dbReference type="SUPFAM" id="SSF50249">
    <property type="entry name" value="Nucleic acid-binding proteins"/>
    <property type="match status" value="1"/>
</dbReference>
<evidence type="ECO:0000256" key="3">
    <source>
        <dbReference type="ARBA" id="ARBA00022840"/>
    </source>
</evidence>
<name>A0A9P4IHZ4_9PEZI</name>
<feature type="domain" description="Aminoacyl-transfer RNA synthetases class-II family profile" evidence="6">
    <location>
        <begin position="227"/>
        <end position="561"/>
    </location>
</feature>
<keyword evidence="3" id="KW-0067">ATP-binding</keyword>
<dbReference type="GO" id="GO:0004824">
    <property type="term" value="F:lysine-tRNA ligase activity"/>
    <property type="evidence" value="ECO:0007669"/>
    <property type="project" value="InterPro"/>
</dbReference>
<comment type="caution">
    <text evidence="7">The sequence shown here is derived from an EMBL/GenBank/DDBJ whole genome shotgun (WGS) entry which is preliminary data.</text>
</comment>
<dbReference type="PANTHER" id="PTHR42918">
    <property type="entry name" value="LYSYL-TRNA SYNTHETASE"/>
    <property type="match status" value="1"/>
</dbReference>
<dbReference type="InterPro" id="IPR045864">
    <property type="entry name" value="aa-tRNA-synth_II/BPL/LPL"/>
</dbReference>
<dbReference type="GO" id="GO:0070154">
    <property type="term" value="P:mitochondrial lysyl-tRNA aminoacylation"/>
    <property type="evidence" value="ECO:0007669"/>
    <property type="project" value="TreeGrafter"/>
</dbReference>
<proteinExistence type="predicted"/>
<keyword evidence="8" id="KW-1185">Reference proteome</keyword>
<reference evidence="7" key="1">
    <citation type="journal article" date="2020" name="Stud. Mycol.">
        <title>101 Dothideomycetes genomes: a test case for predicting lifestyles and emergence of pathogens.</title>
        <authorList>
            <person name="Haridas S."/>
            <person name="Albert R."/>
            <person name="Binder M."/>
            <person name="Bloem J."/>
            <person name="Labutti K."/>
            <person name="Salamov A."/>
            <person name="Andreopoulos B."/>
            <person name="Baker S."/>
            <person name="Barry K."/>
            <person name="Bills G."/>
            <person name="Bluhm B."/>
            <person name="Cannon C."/>
            <person name="Castanera R."/>
            <person name="Culley D."/>
            <person name="Daum C."/>
            <person name="Ezra D."/>
            <person name="Gonzalez J."/>
            <person name="Henrissat B."/>
            <person name="Kuo A."/>
            <person name="Liang C."/>
            <person name="Lipzen A."/>
            <person name="Lutzoni F."/>
            <person name="Magnuson J."/>
            <person name="Mondo S."/>
            <person name="Nolan M."/>
            <person name="Ohm R."/>
            <person name="Pangilinan J."/>
            <person name="Park H.-J."/>
            <person name="Ramirez L."/>
            <person name="Alfaro M."/>
            <person name="Sun H."/>
            <person name="Tritt A."/>
            <person name="Yoshinaga Y."/>
            <person name="Zwiers L.-H."/>
            <person name="Turgeon B."/>
            <person name="Goodwin S."/>
            <person name="Spatafora J."/>
            <person name="Crous P."/>
            <person name="Grigoriev I."/>
        </authorList>
    </citation>
    <scope>NUCLEOTIDE SEQUENCE</scope>
    <source>
        <strain evidence="7">CBS 133067</strain>
    </source>
</reference>
<dbReference type="Pfam" id="PF00152">
    <property type="entry name" value="tRNA-synt_2"/>
    <property type="match status" value="1"/>
</dbReference>
<organism evidence="7 8">
    <name type="scientific">Rhizodiscina lignyota</name>
    <dbReference type="NCBI Taxonomy" id="1504668"/>
    <lineage>
        <taxon>Eukaryota</taxon>
        <taxon>Fungi</taxon>
        <taxon>Dikarya</taxon>
        <taxon>Ascomycota</taxon>
        <taxon>Pezizomycotina</taxon>
        <taxon>Dothideomycetes</taxon>
        <taxon>Pleosporomycetidae</taxon>
        <taxon>Aulographales</taxon>
        <taxon>Rhizodiscinaceae</taxon>
        <taxon>Rhizodiscina</taxon>
    </lineage>
</organism>
<accession>A0A9P4IHZ4</accession>
<dbReference type="EMBL" id="ML978124">
    <property type="protein sequence ID" value="KAF2100338.1"/>
    <property type="molecule type" value="Genomic_DNA"/>
</dbReference>
<dbReference type="Pfam" id="PF01336">
    <property type="entry name" value="tRNA_anti-codon"/>
    <property type="match status" value="1"/>
</dbReference>
<evidence type="ECO:0000256" key="1">
    <source>
        <dbReference type="ARBA" id="ARBA00022598"/>
    </source>
</evidence>
<dbReference type="SUPFAM" id="SSF55681">
    <property type="entry name" value="Class II aaRS and biotin synthetases"/>
    <property type="match status" value="1"/>
</dbReference>
<dbReference type="InterPro" id="IPR044136">
    <property type="entry name" value="Lys-tRNA-ligase_II_N"/>
</dbReference>
<dbReference type="GO" id="GO:0005739">
    <property type="term" value="C:mitochondrion"/>
    <property type="evidence" value="ECO:0007669"/>
    <property type="project" value="TreeGrafter"/>
</dbReference>
<dbReference type="CDD" id="cd04322">
    <property type="entry name" value="LysRS_N"/>
    <property type="match status" value="1"/>
</dbReference>
<dbReference type="PRINTS" id="PR00982">
    <property type="entry name" value="TRNASYNTHLYS"/>
</dbReference>